<dbReference type="Proteomes" id="UP001208131">
    <property type="component" value="Unassembled WGS sequence"/>
</dbReference>
<feature type="domain" description="Glycosyltransferase 2-like" evidence="1">
    <location>
        <begin position="8"/>
        <end position="175"/>
    </location>
</feature>
<comment type="caution">
    <text evidence="2">The sequence shown here is derived from an EMBL/GenBank/DDBJ whole genome shotgun (WGS) entry which is preliminary data.</text>
</comment>
<sequence>MKKDKIMVFIPVYNCEKQITRVLSQINDDVLTYVDEIIVVNNLSTDNTVKVTQDYLLKHRELPCKIINNNANFNLGGSHKVAFNYALENDFDYVIVLHGDDQADIRDFLPILKKRSYKRADCVLGGRFESRSCLIGYSKKRILGNHVFNLIYSLAAGKSIRDMGSGLNMYSTNMLKSKFYIGLSDSLYFNAEMLLFSAYYNVDFKFYPITWREEDQVSNAKLFNLSYNLFVMALRYRLNKKKYIDSYCKKDIYKGKIIFDNTVGGER</sequence>
<dbReference type="Pfam" id="PF00535">
    <property type="entry name" value="Glycos_transf_2"/>
    <property type="match status" value="1"/>
</dbReference>
<dbReference type="InterPro" id="IPR001173">
    <property type="entry name" value="Glyco_trans_2-like"/>
</dbReference>
<dbReference type="Gene3D" id="3.90.550.10">
    <property type="entry name" value="Spore Coat Polysaccharide Biosynthesis Protein SpsA, Chain A"/>
    <property type="match status" value="1"/>
</dbReference>
<dbReference type="AlphaFoldDB" id="A0AAE3IH00"/>
<protein>
    <submittedName>
        <fullName evidence="2">Glycosyltransferase family 2 protein</fullName>
    </submittedName>
</protein>
<evidence type="ECO:0000259" key="1">
    <source>
        <dbReference type="Pfam" id="PF00535"/>
    </source>
</evidence>
<dbReference type="GO" id="GO:0006487">
    <property type="term" value="P:protein N-linked glycosylation"/>
    <property type="evidence" value="ECO:0007669"/>
    <property type="project" value="TreeGrafter"/>
</dbReference>
<dbReference type="RefSeq" id="WP_267300980.1">
    <property type="nucleotide sequence ID" value="NZ_JAOQJZ010000006.1"/>
</dbReference>
<dbReference type="CDD" id="cd04179">
    <property type="entry name" value="DPM_DPG-synthase_like"/>
    <property type="match status" value="1"/>
</dbReference>
<dbReference type="SUPFAM" id="SSF53448">
    <property type="entry name" value="Nucleotide-diphospho-sugar transferases"/>
    <property type="match status" value="1"/>
</dbReference>
<proteinExistence type="predicted"/>
<organism evidence="2 3">
    <name type="scientific">Hominimerdicola aceti</name>
    <dbReference type="NCBI Taxonomy" id="2981726"/>
    <lineage>
        <taxon>Bacteria</taxon>
        <taxon>Bacillati</taxon>
        <taxon>Bacillota</taxon>
        <taxon>Clostridia</taxon>
        <taxon>Eubacteriales</taxon>
        <taxon>Oscillospiraceae</taxon>
        <taxon>Hominimerdicola</taxon>
    </lineage>
</organism>
<evidence type="ECO:0000313" key="2">
    <source>
        <dbReference type="EMBL" id="MCU6705700.1"/>
    </source>
</evidence>
<reference evidence="2 3" key="1">
    <citation type="journal article" date="2021" name="ISME Commun">
        <title>Automated analysis of genomic sequences facilitates high-throughput and comprehensive description of bacteria.</title>
        <authorList>
            <person name="Hitch T.C.A."/>
        </authorList>
    </citation>
    <scope>NUCLEOTIDE SEQUENCE [LARGE SCALE GENOMIC DNA]</scope>
    <source>
        <strain evidence="2 3">Sanger_31</strain>
    </source>
</reference>
<dbReference type="PANTHER" id="PTHR10859:SF91">
    <property type="entry name" value="DOLICHYL-PHOSPHATE BETA-GLUCOSYLTRANSFERASE"/>
    <property type="match status" value="1"/>
</dbReference>
<evidence type="ECO:0000313" key="3">
    <source>
        <dbReference type="Proteomes" id="UP001208131"/>
    </source>
</evidence>
<dbReference type="PANTHER" id="PTHR10859">
    <property type="entry name" value="GLYCOSYL TRANSFERASE"/>
    <property type="match status" value="1"/>
</dbReference>
<dbReference type="EMBL" id="JAOQJZ010000006">
    <property type="protein sequence ID" value="MCU6705700.1"/>
    <property type="molecule type" value="Genomic_DNA"/>
</dbReference>
<gene>
    <name evidence="2" type="ORF">OCV57_07155</name>
</gene>
<keyword evidence="3" id="KW-1185">Reference proteome</keyword>
<dbReference type="InterPro" id="IPR029044">
    <property type="entry name" value="Nucleotide-diphossugar_trans"/>
</dbReference>
<name>A0AAE3IH00_9FIRM</name>
<accession>A0AAE3IH00</accession>